<dbReference type="PROSITE" id="PS51746">
    <property type="entry name" value="PPM_2"/>
    <property type="match status" value="1"/>
</dbReference>
<dbReference type="AlphaFoldDB" id="A0A367FR22"/>
<dbReference type="Gene3D" id="3.60.40.10">
    <property type="entry name" value="PPM-type phosphatase domain"/>
    <property type="match status" value="1"/>
</dbReference>
<organism evidence="2 3">
    <name type="scientific">Sphaerisporangium album</name>
    <dbReference type="NCBI Taxonomy" id="509200"/>
    <lineage>
        <taxon>Bacteria</taxon>
        <taxon>Bacillati</taxon>
        <taxon>Actinomycetota</taxon>
        <taxon>Actinomycetes</taxon>
        <taxon>Streptosporangiales</taxon>
        <taxon>Streptosporangiaceae</taxon>
        <taxon>Sphaerisporangium</taxon>
    </lineage>
</organism>
<dbReference type="EMBL" id="QOIL01000002">
    <property type="protein sequence ID" value="RCG32866.1"/>
    <property type="molecule type" value="Genomic_DNA"/>
</dbReference>
<evidence type="ECO:0000259" key="1">
    <source>
        <dbReference type="PROSITE" id="PS51746"/>
    </source>
</evidence>
<comment type="caution">
    <text evidence="2">The sequence shown here is derived from an EMBL/GenBank/DDBJ whole genome shotgun (WGS) entry which is preliminary data.</text>
</comment>
<dbReference type="SUPFAM" id="SSF81606">
    <property type="entry name" value="PP2C-like"/>
    <property type="match status" value="1"/>
</dbReference>
<feature type="domain" description="PPM-type phosphatase" evidence="1">
    <location>
        <begin position="6"/>
        <end position="253"/>
    </location>
</feature>
<dbReference type="InterPro" id="IPR001932">
    <property type="entry name" value="PPM-type_phosphatase-like_dom"/>
</dbReference>
<name>A0A367FR22_9ACTN</name>
<sequence>MWSERRVGLGEDAEPLLVHHGPTREGVVGVFDGAGGAGASIVAVSRTGVPRTGAWVGSRTARRCVEGWFLERLEDRKPFEVESLRSSLAAELARARPRVPSRILGSMRRMLPSTMAAVRYRVEDGRVECEALWAGDSRAYALTPGGGLQALTRDHTVETDALEQLVQDPPLTNMLCADRDFTVESHAVSLDGPCVLVCATDGCFGYVDTPSDFERHLLGTLMESEDEGDWAARLAARVSGYTGDDASLCLAAFGFSGLGELRERFGDRLRELEGRYAAGAEDDDPAARRRWRERAWRDYREGYELLMPSLEEGR</sequence>
<proteinExistence type="predicted"/>
<protein>
    <submittedName>
        <fullName evidence="2">Serine/threonine protein phosphatase</fullName>
    </submittedName>
</protein>
<evidence type="ECO:0000313" key="2">
    <source>
        <dbReference type="EMBL" id="RCG32866.1"/>
    </source>
</evidence>
<dbReference type="InterPro" id="IPR036457">
    <property type="entry name" value="PPM-type-like_dom_sf"/>
</dbReference>
<gene>
    <name evidence="2" type="ORF">DQ384_04060</name>
</gene>
<evidence type="ECO:0000313" key="3">
    <source>
        <dbReference type="Proteomes" id="UP000253094"/>
    </source>
</evidence>
<keyword evidence="3" id="KW-1185">Reference proteome</keyword>
<dbReference type="OrthoDB" id="3808825at2"/>
<reference evidence="2 3" key="1">
    <citation type="submission" date="2018-06" db="EMBL/GenBank/DDBJ databases">
        <title>Sphaerisporangium craniellae sp. nov., isolated from a marine sponge in the South China Sea.</title>
        <authorList>
            <person name="Li L."/>
        </authorList>
    </citation>
    <scope>NUCLEOTIDE SEQUENCE [LARGE SCALE GENOMIC DNA]</scope>
    <source>
        <strain evidence="2 3">CCTCC AA 208026</strain>
    </source>
</reference>
<dbReference type="Proteomes" id="UP000253094">
    <property type="component" value="Unassembled WGS sequence"/>
</dbReference>
<accession>A0A367FR22</accession>